<gene>
    <name evidence="9" type="ORF">EL17_16700</name>
</gene>
<dbReference type="eggNOG" id="COG1053">
    <property type="taxonomic scope" value="Bacteria"/>
</dbReference>
<accession>A0A074KVU5</accession>
<feature type="domain" description="FAD-dependent oxidoreductase 2 FAD-binding" evidence="7">
    <location>
        <begin position="14"/>
        <end position="393"/>
    </location>
</feature>
<dbReference type="STRING" id="1048983.EL17_16700"/>
<reference evidence="9 10" key="1">
    <citation type="submission" date="2014-04" db="EMBL/GenBank/DDBJ databases">
        <title>Characterization and application of a salt tolerant electro-active bacterium.</title>
        <authorList>
            <person name="Yang L."/>
            <person name="Wei S."/>
            <person name="Tay Q.X.M."/>
        </authorList>
    </citation>
    <scope>NUCLEOTIDE SEQUENCE [LARGE SCALE GENOMIC DNA]</scope>
    <source>
        <strain evidence="9 10">LY1</strain>
    </source>
</reference>
<feature type="binding site" evidence="6">
    <location>
        <position position="256"/>
    </location>
    <ligand>
        <name>substrate</name>
    </ligand>
</feature>
<dbReference type="InterPro" id="IPR027477">
    <property type="entry name" value="Succ_DH/fumarate_Rdtase_cat_sf"/>
</dbReference>
<dbReference type="FunFam" id="3.90.700.10:FF:000005">
    <property type="entry name" value="Succinate dehydrogenase flavoprotein subunit"/>
    <property type="match status" value="1"/>
</dbReference>
<dbReference type="Gene3D" id="1.20.58.100">
    <property type="entry name" value="Fumarate reductase/succinate dehydrogenase flavoprotein-like, C-terminal domain"/>
    <property type="match status" value="1"/>
</dbReference>
<keyword evidence="4" id="KW-0560">Oxidoreductase</keyword>
<dbReference type="SUPFAM" id="SSF51905">
    <property type="entry name" value="FAD/NAD(P)-binding domain"/>
    <property type="match status" value="1"/>
</dbReference>
<sequence length="579" mass="64892">MFSFKISKEIKTEVLIVGAGAAGIRTAIALKDHGISPILVSKREFGDAHTWMAAGGINASIGTLDNEDRWEIHAADTLREGHFINDPKAVESVCKNAVEAIKELEEWGCPFNKTKDGKINQRFFGAQSFRRTCFVGDKTGRAILDTLVDQAKKRDITCLDGVYIFKIVHKEGKVIGALGLDKKNQEVTFFHSSYVVLAAGGYASIYNKSSSRKDENIGDNIQLAYEAGARLKDMEMVQFHPTGMVYPEEYLGKLVTEAVRGEGGHLLNKHKERFMTQYSPEMMELDARDEVARAIAKEISQGNGTENQGVYLDISHKNEDFIKSRLPKMYERFKELDIDISKEPMEVAPTSHYSMGGIEVDFENGATNVAGLYAVGEATSGLHGANRLGGNSLIETVVLGKLTGENIAKVFRSDTHIDYPSGLLESLENSLMKKNYLKRPQDMMDTVKDMMWKHAGILRNESLLDEGIEKLEKIKSEFRVHSISGSELSFEEWWLNFDLINIVISSELVLKAALIRKESRGAHYREDYPDTEDDYQLNLICFKNKNNEITIETKPSGKISEGVQEALDENHSLDYHQLE</sequence>
<dbReference type="InterPro" id="IPR036188">
    <property type="entry name" value="FAD/NAD-bd_sf"/>
</dbReference>
<keyword evidence="3 6" id="KW-0274">FAD</keyword>
<dbReference type="InterPro" id="IPR015939">
    <property type="entry name" value="Fum_Rdtase/Succ_DH_flav-like_C"/>
</dbReference>
<feature type="binding site" evidence="6">
    <location>
        <position position="219"/>
    </location>
    <ligand>
        <name>FAD</name>
        <dbReference type="ChEBI" id="CHEBI:57692"/>
    </ligand>
</feature>
<evidence type="ECO:0000256" key="1">
    <source>
        <dbReference type="ARBA" id="ARBA00001974"/>
    </source>
</evidence>
<feature type="binding site" evidence="6">
    <location>
        <begin position="392"/>
        <end position="393"/>
    </location>
    <ligand>
        <name>FAD</name>
        <dbReference type="ChEBI" id="CHEBI:57692"/>
    </ligand>
</feature>
<dbReference type="InterPro" id="IPR030664">
    <property type="entry name" value="SdhA/FrdA/AprA"/>
</dbReference>
<evidence type="ECO:0000256" key="3">
    <source>
        <dbReference type="ARBA" id="ARBA00022827"/>
    </source>
</evidence>
<dbReference type="Gene3D" id="3.50.50.60">
    <property type="entry name" value="FAD/NAD(P)-binding domain"/>
    <property type="match status" value="1"/>
</dbReference>
<feature type="binding site" evidence="6">
    <location>
        <position position="352"/>
    </location>
    <ligand>
        <name>substrate</name>
    </ligand>
</feature>
<dbReference type="InterPro" id="IPR003953">
    <property type="entry name" value="FAD-dep_OxRdtase_2_FAD-bd"/>
</dbReference>
<dbReference type="Gene3D" id="3.90.700.10">
    <property type="entry name" value="Succinate dehydrogenase/fumarate reductase flavoprotein, catalytic domain"/>
    <property type="match status" value="1"/>
</dbReference>
<evidence type="ECO:0000313" key="10">
    <source>
        <dbReference type="Proteomes" id="UP000027821"/>
    </source>
</evidence>
<dbReference type="Pfam" id="PF00890">
    <property type="entry name" value="FAD_binding_2"/>
    <property type="match status" value="1"/>
</dbReference>
<feature type="domain" description="Fumarate reductase/succinate dehydrogenase flavoprotein-like C-terminal" evidence="8">
    <location>
        <begin position="446"/>
        <end position="555"/>
    </location>
</feature>
<keyword evidence="10" id="KW-1185">Reference proteome</keyword>
<evidence type="ECO:0000256" key="5">
    <source>
        <dbReference type="PIRSR" id="PIRSR000171-1"/>
    </source>
</evidence>
<dbReference type="PRINTS" id="PR00420">
    <property type="entry name" value="RNGMNOXGNASE"/>
</dbReference>
<dbReference type="OrthoDB" id="9806724at2"/>
<dbReference type="InterPro" id="IPR037099">
    <property type="entry name" value="Fum_R/Succ_DH_flav-like_C_sf"/>
</dbReference>
<feature type="binding site" evidence="6">
    <location>
        <begin position="18"/>
        <end position="23"/>
    </location>
    <ligand>
        <name>FAD</name>
        <dbReference type="ChEBI" id="CHEBI:57692"/>
    </ligand>
</feature>
<feature type="active site" description="Proton acceptor" evidence="5">
    <location>
        <position position="288"/>
    </location>
</feature>
<dbReference type="SUPFAM" id="SSF46977">
    <property type="entry name" value="Succinate dehydrogenase/fumarate reductase flavoprotein C-terminal domain"/>
    <property type="match status" value="1"/>
</dbReference>
<keyword evidence="2 6" id="KW-0285">Flavoprotein</keyword>
<name>A0A074KVU5_9BACT</name>
<dbReference type="EMBL" id="JMIH01000024">
    <property type="protein sequence ID" value="KEO72385.1"/>
    <property type="molecule type" value="Genomic_DNA"/>
</dbReference>
<evidence type="ECO:0000259" key="7">
    <source>
        <dbReference type="Pfam" id="PF00890"/>
    </source>
</evidence>
<dbReference type="PIRSF" id="PIRSF000171">
    <property type="entry name" value="SDHA_APRA_LASPO"/>
    <property type="match status" value="1"/>
</dbReference>
<evidence type="ECO:0000256" key="6">
    <source>
        <dbReference type="PIRSR" id="PIRSR630664-51"/>
    </source>
</evidence>
<feature type="binding site" evidence="6">
    <location>
        <position position="240"/>
    </location>
    <ligand>
        <name>substrate</name>
    </ligand>
</feature>
<dbReference type="GO" id="GO:0016491">
    <property type="term" value="F:oxidoreductase activity"/>
    <property type="evidence" value="ECO:0007669"/>
    <property type="project" value="UniProtKB-KW"/>
</dbReference>
<dbReference type="RefSeq" id="WP_035076880.1">
    <property type="nucleotide sequence ID" value="NZ_JMIH01000024.1"/>
</dbReference>
<protein>
    <recommendedName>
        <fullName evidence="11">Succinate dehydrogenase</fullName>
    </recommendedName>
</protein>
<evidence type="ECO:0008006" key="11">
    <source>
        <dbReference type="Google" id="ProtNLM"/>
    </source>
</evidence>
<dbReference type="Pfam" id="PF02910">
    <property type="entry name" value="Succ_DH_flav_C"/>
    <property type="match status" value="1"/>
</dbReference>
<evidence type="ECO:0000259" key="8">
    <source>
        <dbReference type="Pfam" id="PF02910"/>
    </source>
</evidence>
<feature type="binding site" evidence="6">
    <location>
        <position position="377"/>
    </location>
    <ligand>
        <name>FAD</name>
        <dbReference type="ChEBI" id="CHEBI:57692"/>
    </ligand>
</feature>
<dbReference type="PANTHER" id="PTHR11632">
    <property type="entry name" value="SUCCINATE DEHYDROGENASE 2 FLAVOPROTEIN SUBUNIT"/>
    <property type="match status" value="1"/>
</dbReference>
<dbReference type="AlphaFoldDB" id="A0A074KVU5"/>
<feature type="binding site" evidence="6">
    <location>
        <begin position="41"/>
        <end position="56"/>
    </location>
    <ligand>
        <name>FAD</name>
        <dbReference type="ChEBI" id="CHEBI:57692"/>
    </ligand>
</feature>
<feature type="binding site" evidence="6">
    <location>
        <position position="387"/>
    </location>
    <ligand>
        <name>substrate</name>
    </ligand>
</feature>
<evidence type="ECO:0000313" key="9">
    <source>
        <dbReference type="EMBL" id="KEO72385.1"/>
    </source>
</evidence>
<evidence type="ECO:0000256" key="2">
    <source>
        <dbReference type="ARBA" id="ARBA00022630"/>
    </source>
</evidence>
<dbReference type="PANTHER" id="PTHR11632:SF51">
    <property type="entry name" value="SUCCINATE DEHYDROGENASE [UBIQUINONE] FLAVOPROTEIN SUBUNIT, MITOCHONDRIAL"/>
    <property type="match status" value="1"/>
</dbReference>
<evidence type="ECO:0000256" key="4">
    <source>
        <dbReference type="ARBA" id="ARBA00023002"/>
    </source>
</evidence>
<proteinExistence type="predicted"/>
<dbReference type="SUPFAM" id="SSF56425">
    <property type="entry name" value="Succinate dehydrogenase/fumarate reductase flavoprotein, catalytic domain"/>
    <property type="match status" value="1"/>
</dbReference>
<comment type="caution">
    <text evidence="9">The sequence shown here is derived from an EMBL/GenBank/DDBJ whole genome shotgun (WGS) entry which is preliminary data.</text>
</comment>
<comment type="cofactor">
    <cofactor evidence="1 6">
        <name>FAD</name>
        <dbReference type="ChEBI" id="CHEBI:57692"/>
    </cofactor>
</comment>
<organism evidence="9 10">
    <name type="scientific">Anditalea andensis</name>
    <dbReference type="NCBI Taxonomy" id="1048983"/>
    <lineage>
        <taxon>Bacteria</taxon>
        <taxon>Pseudomonadati</taxon>
        <taxon>Bacteroidota</taxon>
        <taxon>Cytophagia</taxon>
        <taxon>Cytophagales</taxon>
        <taxon>Cytophagaceae</taxon>
        <taxon>Anditalea</taxon>
    </lineage>
</organism>
<dbReference type="Proteomes" id="UP000027821">
    <property type="component" value="Unassembled WGS sequence"/>
</dbReference>